<dbReference type="Proteomes" id="UP000001072">
    <property type="component" value="Unassembled WGS sequence"/>
</dbReference>
<evidence type="ECO:0000259" key="15">
    <source>
        <dbReference type="PROSITE" id="PS50002"/>
    </source>
</evidence>
<reference evidence="17" key="1">
    <citation type="journal article" date="2011" name="Proc. Natl. Acad. Sci. U.S.A.">
        <title>Obligate biotrophy features unraveled by the genomic analysis of rust fungi.</title>
        <authorList>
            <person name="Duplessis S."/>
            <person name="Cuomo C.A."/>
            <person name="Lin Y.-C."/>
            <person name="Aerts A."/>
            <person name="Tisserant E."/>
            <person name="Veneault-Fourrey C."/>
            <person name="Joly D.L."/>
            <person name="Hacquard S."/>
            <person name="Amselem J."/>
            <person name="Cantarel B.L."/>
            <person name="Chiu R."/>
            <person name="Coutinho P.M."/>
            <person name="Feau N."/>
            <person name="Field M."/>
            <person name="Frey P."/>
            <person name="Gelhaye E."/>
            <person name="Goldberg J."/>
            <person name="Grabherr M.G."/>
            <person name="Kodira C.D."/>
            <person name="Kohler A."/>
            <person name="Kuees U."/>
            <person name="Lindquist E.A."/>
            <person name="Lucas S.M."/>
            <person name="Mago R."/>
            <person name="Mauceli E."/>
            <person name="Morin E."/>
            <person name="Murat C."/>
            <person name="Pangilinan J.L."/>
            <person name="Park R."/>
            <person name="Pearson M."/>
            <person name="Quesneville H."/>
            <person name="Rouhier N."/>
            <person name="Sakthikumar S."/>
            <person name="Salamov A.A."/>
            <person name="Schmutz J."/>
            <person name="Selles B."/>
            <person name="Shapiro H."/>
            <person name="Tanguay P."/>
            <person name="Tuskan G.A."/>
            <person name="Henrissat B."/>
            <person name="Van de Peer Y."/>
            <person name="Rouze P."/>
            <person name="Ellis J.G."/>
            <person name="Dodds P.N."/>
            <person name="Schein J.E."/>
            <person name="Zhong S."/>
            <person name="Hamelin R.C."/>
            <person name="Grigoriev I.V."/>
            <person name="Szabo L.J."/>
            <person name="Martin F."/>
        </authorList>
    </citation>
    <scope>NUCLEOTIDE SEQUENCE [LARGE SCALE GENOMIC DNA]</scope>
    <source>
        <strain evidence="17">98AG31 / pathotype 3-4-7</strain>
    </source>
</reference>
<keyword evidence="5" id="KW-0653">Protein transport</keyword>
<feature type="compositionally biased region" description="Polar residues" evidence="14">
    <location>
        <begin position="30"/>
        <end position="44"/>
    </location>
</feature>
<dbReference type="KEGG" id="mlr:MELLADRAFT_78843"/>
<proteinExistence type="inferred from homology"/>
<dbReference type="PANTHER" id="PTHR19332:SF1">
    <property type="entry name" value="PEROXISOMAL MEMBRANE PROTEIN PEX13"/>
    <property type="match status" value="1"/>
</dbReference>
<feature type="compositionally biased region" description="Low complexity" evidence="14">
    <location>
        <begin position="45"/>
        <end position="58"/>
    </location>
</feature>
<keyword evidence="8" id="KW-0472">Membrane</keyword>
<keyword evidence="9" id="KW-0576">Peroxisome</keyword>
<dbReference type="eggNOG" id="KOG3875">
    <property type="taxonomic scope" value="Eukaryota"/>
</dbReference>
<protein>
    <recommendedName>
        <fullName evidence="11">Peroxisomal membrane protein PEX13</fullName>
    </recommendedName>
    <alternativeName>
        <fullName evidence="10">Peroxin-13</fullName>
    </alternativeName>
</protein>
<evidence type="ECO:0000256" key="11">
    <source>
        <dbReference type="ARBA" id="ARBA00034535"/>
    </source>
</evidence>
<dbReference type="SMART" id="SM00326">
    <property type="entry name" value="SH3"/>
    <property type="match status" value="1"/>
</dbReference>
<dbReference type="InterPro" id="IPR001452">
    <property type="entry name" value="SH3_domain"/>
</dbReference>
<dbReference type="InterPro" id="IPR007223">
    <property type="entry name" value="Peroxin-13_N"/>
</dbReference>
<dbReference type="PANTHER" id="PTHR19332">
    <property type="entry name" value="PEROXISOMAL MEMBRANE PROTEIN PEX13"/>
    <property type="match status" value="1"/>
</dbReference>
<keyword evidence="17" id="KW-1185">Reference proteome</keyword>
<dbReference type="Gene3D" id="2.30.30.40">
    <property type="entry name" value="SH3 Domains"/>
    <property type="match status" value="1"/>
</dbReference>
<dbReference type="PROSITE" id="PS50002">
    <property type="entry name" value="SH3"/>
    <property type="match status" value="1"/>
</dbReference>
<evidence type="ECO:0000256" key="6">
    <source>
        <dbReference type="ARBA" id="ARBA00022989"/>
    </source>
</evidence>
<evidence type="ECO:0000256" key="4">
    <source>
        <dbReference type="ARBA" id="ARBA00022692"/>
    </source>
</evidence>
<evidence type="ECO:0000313" key="16">
    <source>
        <dbReference type="EMBL" id="EGG02021.1"/>
    </source>
</evidence>
<dbReference type="InParanoid" id="F4RZK5"/>
<evidence type="ECO:0000256" key="1">
    <source>
        <dbReference type="ARBA" id="ARBA00006033"/>
    </source>
</evidence>
<feature type="region of interest" description="Disordered" evidence="14">
    <location>
        <begin position="1"/>
        <end position="73"/>
    </location>
</feature>
<dbReference type="PRINTS" id="PR00452">
    <property type="entry name" value="SH3DOMAIN"/>
</dbReference>
<dbReference type="GeneID" id="18933177"/>
<evidence type="ECO:0000256" key="12">
    <source>
        <dbReference type="ARBA" id="ARBA00046271"/>
    </source>
</evidence>
<name>F4RZK5_MELLP</name>
<keyword evidence="4" id="KW-0812">Transmembrane</keyword>
<dbReference type="OrthoDB" id="10037838at2759"/>
<evidence type="ECO:0000256" key="7">
    <source>
        <dbReference type="ARBA" id="ARBA00023010"/>
    </source>
</evidence>
<dbReference type="Pfam" id="PF07653">
    <property type="entry name" value="SH3_2"/>
    <property type="match status" value="1"/>
</dbReference>
<comment type="subcellular location">
    <subcellularLocation>
        <location evidence="12">Peroxisome membrane</location>
    </subcellularLocation>
</comment>
<dbReference type="EMBL" id="GL883133">
    <property type="protein sequence ID" value="EGG02021.1"/>
    <property type="molecule type" value="Genomic_DNA"/>
</dbReference>
<evidence type="ECO:0000256" key="13">
    <source>
        <dbReference type="PROSITE-ProRule" id="PRU00192"/>
    </source>
</evidence>
<keyword evidence="6" id="KW-1133">Transmembrane helix</keyword>
<evidence type="ECO:0000313" key="17">
    <source>
        <dbReference type="Proteomes" id="UP000001072"/>
    </source>
</evidence>
<sequence>MVLAPPKPWERSNQTNLSSSTSLPNDHPPITSSNQTCPISNSKMTGSTTATTTTTTTPELPPRPTNMINSTGSLIPNDGLSGLNSAYGANYAGASPYGSRFGGYGLNSGYGGYGGYSRMGGLGSYGGYSGYGGIGGMGGMGGMTGGGYGGYMGGMGDPTSMYQSNPMDPNNGFQTNPSLTQTLTNSTQSTFQLLQSLVMTFSGFSQLLESTFMMTHSSFFTFIQLIDQFNFFKFSIGKILSLFDIIKWTKKAIGGRGTDEGQSWGDSFKSFDPRKDSKALNPHPNNTPKPSRKPIVIFFLTIFGIPYLMNKLIKVISKRQETQDSLKSQSSLVSIDPNQLTFVKSIHPYHSNQPEELNFNQSEIIAVISPITQEEREKFGWWRGRLRNGKMGWFPKNYVEVISSSIVSSNQNQNQNQPSQKLQVILDEEADRAKQLNNPITPNY</sequence>
<keyword evidence="2 13" id="KW-0728">SH3 domain</keyword>
<evidence type="ECO:0000256" key="14">
    <source>
        <dbReference type="SAM" id="MobiDB-lite"/>
    </source>
</evidence>
<dbReference type="RefSeq" id="XP_007414558.1">
    <property type="nucleotide sequence ID" value="XM_007414496.1"/>
</dbReference>
<comment type="similarity">
    <text evidence="1">Belongs to the peroxin-13 family.</text>
</comment>
<dbReference type="SUPFAM" id="SSF50044">
    <property type="entry name" value="SH3-domain"/>
    <property type="match status" value="1"/>
</dbReference>
<evidence type="ECO:0000256" key="2">
    <source>
        <dbReference type="ARBA" id="ARBA00022443"/>
    </source>
</evidence>
<dbReference type="Pfam" id="PF04088">
    <property type="entry name" value="Peroxin-13_N"/>
    <property type="match status" value="1"/>
</dbReference>
<evidence type="ECO:0000256" key="10">
    <source>
        <dbReference type="ARBA" id="ARBA00029693"/>
    </source>
</evidence>
<dbReference type="GO" id="GO:0016560">
    <property type="term" value="P:protein import into peroxisome matrix, docking"/>
    <property type="evidence" value="ECO:0007669"/>
    <property type="project" value="InterPro"/>
</dbReference>
<feature type="compositionally biased region" description="Low complexity" evidence="14">
    <location>
        <begin position="12"/>
        <end position="23"/>
    </location>
</feature>
<dbReference type="FunCoup" id="F4RZK5">
    <property type="interactions" value="110"/>
</dbReference>
<evidence type="ECO:0000256" key="3">
    <source>
        <dbReference type="ARBA" id="ARBA00022448"/>
    </source>
</evidence>
<gene>
    <name evidence="16" type="ORF">MELLADRAFT_78843</name>
</gene>
<organism evidence="17">
    <name type="scientific">Melampsora larici-populina (strain 98AG31 / pathotype 3-4-7)</name>
    <name type="common">Poplar leaf rust fungus</name>
    <dbReference type="NCBI Taxonomy" id="747676"/>
    <lineage>
        <taxon>Eukaryota</taxon>
        <taxon>Fungi</taxon>
        <taxon>Dikarya</taxon>
        <taxon>Basidiomycota</taxon>
        <taxon>Pucciniomycotina</taxon>
        <taxon>Pucciniomycetes</taxon>
        <taxon>Pucciniales</taxon>
        <taxon>Melampsoraceae</taxon>
        <taxon>Melampsora</taxon>
    </lineage>
</organism>
<dbReference type="GO" id="GO:0005778">
    <property type="term" value="C:peroxisomal membrane"/>
    <property type="evidence" value="ECO:0007669"/>
    <property type="project" value="UniProtKB-SubCell"/>
</dbReference>
<dbReference type="InterPro" id="IPR036028">
    <property type="entry name" value="SH3-like_dom_sf"/>
</dbReference>
<evidence type="ECO:0000256" key="5">
    <source>
        <dbReference type="ARBA" id="ARBA00022927"/>
    </source>
</evidence>
<feature type="domain" description="SH3" evidence="15">
    <location>
        <begin position="338"/>
        <end position="404"/>
    </location>
</feature>
<evidence type="ECO:0000256" key="9">
    <source>
        <dbReference type="ARBA" id="ARBA00023140"/>
    </source>
</evidence>
<keyword evidence="7" id="KW-0811">Translocation</keyword>
<dbReference type="HOGENOM" id="CLU_034386_1_2_1"/>
<dbReference type="VEuPathDB" id="FungiDB:MELLADRAFT_78843"/>
<keyword evidence="3" id="KW-0813">Transport</keyword>
<dbReference type="AlphaFoldDB" id="F4RZK5"/>
<dbReference type="InterPro" id="IPR035463">
    <property type="entry name" value="Pex13"/>
</dbReference>
<dbReference type="GO" id="GO:1990429">
    <property type="term" value="C:peroxisomal importomer complex"/>
    <property type="evidence" value="ECO:0007669"/>
    <property type="project" value="TreeGrafter"/>
</dbReference>
<accession>F4RZK5</accession>
<evidence type="ECO:0000256" key="8">
    <source>
        <dbReference type="ARBA" id="ARBA00023136"/>
    </source>
</evidence>
<dbReference type="STRING" id="747676.F4RZK5"/>